<organism evidence="1 2">
    <name type="scientific">Rehmannia glutinosa</name>
    <name type="common">Chinese foxglove</name>
    <dbReference type="NCBI Taxonomy" id="99300"/>
    <lineage>
        <taxon>Eukaryota</taxon>
        <taxon>Viridiplantae</taxon>
        <taxon>Streptophyta</taxon>
        <taxon>Embryophyta</taxon>
        <taxon>Tracheophyta</taxon>
        <taxon>Spermatophyta</taxon>
        <taxon>Magnoliopsida</taxon>
        <taxon>eudicotyledons</taxon>
        <taxon>Gunneridae</taxon>
        <taxon>Pentapetalae</taxon>
        <taxon>asterids</taxon>
        <taxon>lamiids</taxon>
        <taxon>Lamiales</taxon>
        <taxon>Orobanchaceae</taxon>
        <taxon>Rehmannieae</taxon>
        <taxon>Rehmannia</taxon>
    </lineage>
</organism>
<evidence type="ECO:0000313" key="1">
    <source>
        <dbReference type="EMBL" id="KAK6133077.1"/>
    </source>
</evidence>
<reference evidence="1 2" key="1">
    <citation type="journal article" date="2021" name="Comput. Struct. Biotechnol. J.">
        <title>De novo genome assembly of the potent medicinal plant Rehmannia glutinosa using nanopore technology.</title>
        <authorList>
            <person name="Ma L."/>
            <person name="Dong C."/>
            <person name="Song C."/>
            <person name="Wang X."/>
            <person name="Zheng X."/>
            <person name="Niu Y."/>
            <person name="Chen S."/>
            <person name="Feng W."/>
        </authorList>
    </citation>
    <scope>NUCLEOTIDE SEQUENCE [LARGE SCALE GENOMIC DNA]</scope>
    <source>
        <strain evidence="1">DH-2019</strain>
    </source>
</reference>
<gene>
    <name evidence="1" type="ORF">DH2020_033116</name>
</gene>
<dbReference type="Proteomes" id="UP001318860">
    <property type="component" value="Unassembled WGS sequence"/>
</dbReference>
<dbReference type="PANTHER" id="PTHR37732">
    <property type="entry name" value="OS08G0104400 PROTEIN"/>
    <property type="match status" value="1"/>
</dbReference>
<accession>A0ABR0VGE4</accession>
<proteinExistence type="predicted"/>
<name>A0ABR0VGE4_REHGL</name>
<protein>
    <submittedName>
        <fullName evidence="1">Uncharacterized protein</fullName>
    </submittedName>
</protein>
<dbReference type="PANTHER" id="PTHR37732:SF2">
    <property type="entry name" value="SEED MATURATION PROTEIN 1"/>
    <property type="match status" value="1"/>
</dbReference>
<evidence type="ECO:0000313" key="2">
    <source>
        <dbReference type="Proteomes" id="UP001318860"/>
    </source>
</evidence>
<dbReference type="InterPro" id="IPR044984">
    <property type="entry name" value="SMP1"/>
</dbReference>
<comment type="caution">
    <text evidence="1">The sequence shown here is derived from an EMBL/GenBank/DDBJ whole genome shotgun (WGS) entry which is preliminary data.</text>
</comment>
<sequence>MAKSKEDIKYATTQAKLSEDEALRVGYKAGTPIEGGKIADSQPVDLFSSAHNISTQQQNDEGKIADSEPVDLFSSARNFPIYHSGIAQQSIKISSQKVTRKAKITSSRQYTDGKLKISSTMCRDNEDGETLIARKDEPTSTAIARIVPAQGFTIYQASLGICQEYI</sequence>
<dbReference type="EMBL" id="JABTTQ020001229">
    <property type="protein sequence ID" value="KAK6133077.1"/>
    <property type="molecule type" value="Genomic_DNA"/>
</dbReference>
<keyword evidence="2" id="KW-1185">Reference proteome</keyword>